<evidence type="ECO:0000313" key="3">
    <source>
        <dbReference type="Proteomes" id="UP000507470"/>
    </source>
</evidence>
<dbReference type="PANTHER" id="PTHR37984">
    <property type="entry name" value="PROTEIN CBG26694"/>
    <property type="match status" value="1"/>
</dbReference>
<dbReference type="Gene3D" id="3.30.420.10">
    <property type="entry name" value="Ribonuclease H-like superfamily/Ribonuclease H"/>
    <property type="match status" value="1"/>
</dbReference>
<dbReference type="AlphaFoldDB" id="A0A6J8ALM7"/>
<feature type="compositionally biased region" description="Acidic residues" evidence="1">
    <location>
        <begin position="187"/>
        <end position="197"/>
    </location>
</feature>
<dbReference type="InterPro" id="IPR050951">
    <property type="entry name" value="Retrovirus_Pol_polyprotein"/>
</dbReference>
<proteinExistence type="predicted"/>
<organism evidence="2 3">
    <name type="scientific">Mytilus coruscus</name>
    <name type="common">Sea mussel</name>
    <dbReference type="NCBI Taxonomy" id="42192"/>
    <lineage>
        <taxon>Eukaryota</taxon>
        <taxon>Metazoa</taxon>
        <taxon>Spiralia</taxon>
        <taxon>Lophotrochozoa</taxon>
        <taxon>Mollusca</taxon>
        <taxon>Bivalvia</taxon>
        <taxon>Autobranchia</taxon>
        <taxon>Pteriomorphia</taxon>
        <taxon>Mytilida</taxon>
        <taxon>Mytiloidea</taxon>
        <taxon>Mytilidae</taxon>
        <taxon>Mytilinae</taxon>
        <taxon>Mytilus</taxon>
    </lineage>
</organism>
<dbReference type="InterPro" id="IPR036397">
    <property type="entry name" value="RNaseH_sf"/>
</dbReference>
<evidence type="ECO:0008006" key="4">
    <source>
        <dbReference type="Google" id="ProtNLM"/>
    </source>
</evidence>
<dbReference type="OrthoDB" id="6152945at2759"/>
<name>A0A6J8ALM7_MYTCO</name>
<gene>
    <name evidence="2" type="ORF">MCOR_8685</name>
</gene>
<sequence>MLKLNDSIELYMMFLSKKIKDNAQTWDLYLNQALAAIRFNVNESTKFSPYFLLYNRDPVLPIDNILKPRRKYYGEEEHKIALQEQHKSFVLEHKHLKRAKKRQAKYANKNTKELKFEVGDPVYLKHHRKHNKLQANWRPYFRIIEKTSPAHAEHLRPALNIDEWEIPKDKDKRVLRATQYVVSPDQTESENSSENDSDNVPLIQIAKRFRRESQHSSSESDIPKMELSNKLKQKRHRLNIENEYDSDFNSEIFNQTTDIDYDAGNDNNDQSTDNDMSVNEIKLKPKKKRRVKHKSDTKQLVSLYQTMINTIVGKL</sequence>
<feature type="region of interest" description="Disordered" evidence="1">
    <location>
        <begin position="180"/>
        <end position="200"/>
    </location>
</feature>
<dbReference type="GO" id="GO:0003676">
    <property type="term" value="F:nucleic acid binding"/>
    <property type="evidence" value="ECO:0007669"/>
    <property type="project" value="InterPro"/>
</dbReference>
<protein>
    <recommendedName>
        <fullName evidence="4">Integrase zinc-binding domain-containing protein</fullName>
    </recommendedName>
</protein>
<dbReference type="PANTHER" id="PTHR37984:SF15">
    <property type="entry name" value="INTEGRASE CATALYTIC DOMAIN-CONTAINING PROTEIN"/>
    <property type="match status" value="1"/>
</dbReference>
<dbReference type="EMBL" id="CACVKT020001605">
    <property type="protein sequence ID" value="CAC5369517.1"/>
    <property type="molecule type" value="Genomic_DNA"/>
</dbReference>
<accession>A0A6J8ALM7</accession>
<evidence type="ECO:0000313" key="2">
    <source>
        <dbReference type="EMBL" id="CAC5369517.1"/>
    </source>
</evidence>
<dbReference type="Proteomes" id="UP000507470">
    <property type="component" value="Unassembled WGS sequence"/>
</dbReference>
<keyword evidence="3" id="KW-1185">Reference proteome</keyword>
<reference evidence="2 3" key="1">
    <citation type="submission" date="2020-06" db="EMBL/GenBank/DDBJ databases">
        <authorList>
            <person name="Li R."/>
            <person name="Bekaert M."/>
        </authorList>
    </citation>
    <scope>NUCLEOTIDE SEQUENCE [LARGE SCALE GENOMIC DNA]</scope>
    <source>
        <strain evidence="3">wild</strain>
    </source>
</reference>
<evidence type="ECO:0000256" key="1">
    <source>
        <dbReference type="SAM" id="MobiDB-lite"/>
    </source>
</evidence>